<dbReference type="eggNOG" id="ENOG5033ETG">
    <property type="taxonomic scope" value="Bacteria"/>
</dbReference>
<protein>
    <submittedName>
        <fullName evidence="1">Uncharacterized protein</fullName>
    </submittedName>
</protein>
<sequence>MEVCHKLCNTLNNRQKACCRQMMSKTEPLNTASATLMERLLSKRQIRVHKRWAIIQLNLWLQHGWVTAQGEGVYQLTAEGEQYFRQHLVAHGDSSLESLLHQLDIQLPEKCNSRILSFLLNQDRRISEEQMREHEITLHRDSYLLLRCNLPCSIFMQSGELIDVSTLFSVWGEVVIPERVIPDIKKILWKNTPPRHVITVDNRDAFVSMMLPPDTLLLHAPLKDTMMAEHLLRALTDDIHWSQFADLSPDSLRKSAEFAERLQRPLSLYLPENWPDYLRLLGRALEPDEKWPVSTLSRKQQINLQFLIENQRKIPQQVMVYAKKWVHEL</sequence>
<name>C4LER3_TOLAT</name>
<reference evidence="2" key="1">
    <citation type="submission" date="2009-05" db="EMBL/GenBank/DDBJ databases">
        <title>Complete sequence of Tolumonas auensis DSM 9187.</title>
        <authorList>
            <consortium name="US DOE Joint Genome Institute"/>
            <person name="Lucas S."/>
            <person name="Copeland A."/>
            <person name="Lapidus A."/>
            <person name="Glavina del Rio T."/>
            <person name="Tice H."/>
            <person name="Bruce D."/>
            <person name="Goodwin L."/>
            <person name="Pitluck S."/>
            <person name="Chertkov O."/>
            <person name="Brettin T."/>
            <person name="Detter J.C."/>
            <person name="Han C."/>
            <person name="Larimer F."/>
            <person name="Land M."/>
            <person name="Hauser L."/>
            <person name="Kyrpides N."/>
            <person name="Mikhailova N."/>
            <person name="Spring S."/>
            <person name="Beller H."/>
        </authorList>
    </citation>
    <scope>NUCLEOTIDE SEQUENCE [LARGE SCALE GENOMIC DNA]</scope>
    <source>
        <strain evidence="2">DSM 9187 / TA4</strain>
    </source>
</reference>
<organism evidence="1 2">
    <name type="scientific">Tolumonas auensis (strain DSM 9187 / NBRC 110442 / TA 4)</name>
    <dbReference type="NCBI Taxonomy" id="595494"/>
    <lineage>
        <taxon>Bacteria</taxon>
        <taxon>Pseudomonadati</taxon>
        <taxon>Pseudomonadota</taxon>
        <taxon>Gammaproteobacteria</taxon>
        <taxon>Aeromonadales</taxon>
        <taxon>Aeromonadaceae</taxon>
        <taxon>Tolumonas</taxon>
    </lineage>
</organism>
<evidence type="ECO:0000313" key="1">
    <source>
        <dbReference type="EMBL" id="ACQ93080.1"/>
    </source>
</evidence>
<dbReference type="KEGG" id="tau:Tola_1466"/>
<keyword evidence="2" id="KW-1185">Reference proteome</keyword>
<dbReference type="AlphaFoldDB" id="C4LER3"/>
<dbReference type="HOGENOM" id="CLU_844506_0_0_6"/>
<proteinExistence type="predicted"/>
<gene>
    <name evidence="1" type="ordered locus">Tola_1466</name>
</gene>
<evidence type="ECO:0000313" key="2">
    <source>
        <dbReference type="Proteomes" id="UP000009073"/>
    </source>
</evidence>
<reference evidence="1 2" key="2">
    <citation type="journal article" date="2011" name="Stand. Genomic Sci.">
        <title>Complete genome sequence of Tolumonas auensis type strain (TA 4).</title>
        <authorList>
            <person name="Chertkov O."/>
            <person name="Copeland A."/>
            <person name="Lucas S."/>
            <person name="Lapidus A."/>
            <person name="Berry K.W."/>
            <person name="Detter J.C."/>
            <person name="Del Rio T.G."/>
            <person name="Hammon N."/>
            <person name="Dalin E."/>
            <person name="Tice H."/>
            <person name="Pitluck S."/>
            <person name="Richardson P."/>
            <person name="Bruce D."/>
            <person name="Goodwin L."/>
            <person name="Han C."/>
            <person name="Tapia R."/>
            <person name="Saunders E."/>
            <person name="Schmutz J."/>
            <person name="Brettin T."/>
            <person name="Larimer F."/>
            <person name="Land M."/>
            <person name="Hauser L."/>
            <person name="Spring S."/>
            <person name="Rohde M."/>
            <person name="Kyrpides N.C."/>
            <person name="Ivanova N."/>
            <person name="Goker M."/>
            <person name="Beller H.R."/>
            <person name="Klenk H.P."/>
            <person name="Woyke T."/>
        </authorList>
    </citation>
    <scope>NUCLEOTIDE SEQUENCE [LARGE SCALE GENOMIC DNA]</scope>
    <source>
        <strain evidence="2">DSM 9187 / TA4</strain>
    </source>
</reference>
<accession>C4LER3</accession>
<dbReference type="Proteomes" id="UP000009073">
    <property type="component" value="Chromosome"/>
</dbReference>
<dbReference type="EMBL" id="CP001616">
    <property type="protein sequence ID" value="ACQ93080.1"/>
    <property type="molecule type" value="Genomic_DNA"/>
</dbReference>